<feature type="compositionally biased region" description="Basic residues" evidence="1">
    <location>
        <begin position="7"/>
        <end position="29"/>
    </location>
</feature>
<evidence type="ECO:0000313" key="2">
    <source>
        <dbReference type="EMBL" id="CAA9373016.1"/>
    </source>
</evidence>
<feature type="non-terminal residue" evidence="2">
    <location>
        <position position="1"/>
    </location>
</feature>
<feature type="non-terminal residue" evidence="2">
    <location>
        <position position="108"/>
    </location>
</feature>
<sequence>DRAAGRAGRRRRRAAALHARAPPRRRAAPRHAGGQRARVHAPRVPHRRGPGRAPAGTARCRLLRRLHDVVVAGRPDRGARLVGRGRLPRPHRGAVDGRLHPGIPRGEL</sequence>
<protein>
    <submittedName>
        <fullName evidence="2">Fluoride ion transporter CrcB</fullName>
    </submittedName>
</protein>
<organism evidence="2">
    <name type="scientific">uncultured Nocardioides sp</name>
    <dbReference type="NCBI Taxonomy" id="198441"/>
    <lineage>
        <taxon>Bacteria</taxon>
        <taxon>Bacillati</taxon>
        <taxon>Actinomycetota</taxon>
        <taxon>Actinomycetes</taxon>
        <taxon>Propionibacteriales</taxon>
        <taxon>Nocardioidaceae</taxon>
        <taxon>Nocardioides</taxon>
        <taxon>environmental samples</taxon>
    </lineage>
</organism>
<gene>
    <name evidence="2" type="ORF">AVDCRST_MAG06-227</name>
</gene>
<dbReference type="AlphaFoldDB" id="A0A6J4MZC7"/>
<reference evidence="2" key="1">
    <citation type="submission" date="2020-02" db="EMBL/GenBank/DDBJ databases">
        <authorList>
            <person name="Meier V. D."/>
        </authorList>
    </citation>
    <scope>NUCLEOTIDE SEQUENCE</scope>
    <source>
        <strain evidence="2">AVDCRST_MAG06</strain>
    </source>
</reference>
<feature type="compositionally biased region" description="Basic residues" evidence="1">
    <location>
        <begin position="37"/>
        <end position="50"/>
    </location>
</feature>
<feature type="region of interest" description="Disordered" evidence="1">
    <location>
        <begin position="1"/>
        <end position="57"/>
    </location>
</feature>
<name>A0A6J4MZC7_9ACTN</name>
<feature type="region of interest" description="Disordered" evidence="1">
    <location>
        <begin position="81"/>
        <end position="108"/>
    </location>
</feature>
<accession>A0A6J4MZC7</accession>
<proteinExistence type="predicted"/>
<dbReference type="EMBL" id="CADCUP010000019">
    <property type="protein sequence ID" value="CAA9373016.1"/>
    <property type="molecule type" value="Genomic_DNA"/>
</dbReference>
<evidence type="ECO:0000256" key="1">
    <source>
        <dbReference type="SAM" id="MobiDB-lite"/>
    </source>
</evidence>